<name>A0AAN8TLJ9_SOLBU</name>
<keyword evidence="2" id="KW-1185">Reference proteome</keyword>
<organism evidence="1 2">
    <name type="scientific">Solanum bulbocastanum</name>
    <name type="common">Wild potato</name>
    <dbReference type="NCBI Taxonomy" id="147425"/>
    <lineage>
        <taxon>Eukaryota</taxon>
        <taxon>Viridiplantae</taxon>
        <taxon>Streptophyta</taxon>
        <taxon>Embryophyta</taxon>
        <taxon>Tracheophyta</taxon>
        <taxon>Spermatophyta</taxon>
        <taxon>Magnoliopsida</taxon>
        <taxon>eudicotyledons</taxon>
        <taxon>Gunneridae</taxon>
        <taxon>Pentapetalae</taxon>
        <taxon>asterids</taxon>
        <taxon>lamiids</taxon>
        <taxon>Solanales</taxon>
        <taxon>Solanaceae</taxon>
        <taxon>Solanoideae</taxon>
        <taxon>Solaneae</taxon>
        <taxon>Solanum</taxon>
    </lineage>
</organism>
<evidence type="ECO:0000313" key="2">
    <source>
        <dbReference type="Proteomes" id="UP001371456"/>
    </source>
</evidence>
<dbReference type="Proteomes" id="UP001371456">
    <property type="component" value="Unassembled WGS sequence"/>
</dbReference>
<reference evidence="1 2" key="1">
    <citation type="submission" date="2024-02" db="EMBL/GenBank/DDBJ databases">
        <title>de novo genome assembly of Solanum bulbocastanum strain 11H21.</title>
        <authorList>
            <person name="Hosaka A.J."/>
        </authorList>
    </citation>
    <scope>NUCLEOTIDE SEQUENCE [LARGE SCALE GENOMIC DNA]</scope>
    <source>
        <tissue evidence="1">Young leaves</tissue>
    </source>
</reference>
<sequence length="16" mass="1753">MMCSLEDGNKVEVGIK</sequence>
<dbReference type="AlphaFoldDB" id="A0AAN8TLJ9"/>
<dbReference type="EMBL" id="JBANQN010000005">
    <property type="protein sequence ID" value="KAK6789899.1"/>
    <property type="molecule type" value="Genomic_DNA"/>
</dbReference>
<accession>A0AAN8TLJ9</accession>
<proteinExistence type="predicted"/>
<evidence type="ECO:0000313" key="1">
    <source>
        <dbReference type="EMBL" id="KAK6789899.1"/>
    </source>
</evidence>
<comment type="caution">
    <text evidence="1">The sequence shown here is derived from an EMBL/GenBank/DDBJ whole genome shotgun (WGS) entry which is preliminary data.</text>
</comment>
<protein>
    <submittedName>
        <fullName evidence="1">Uncharacterized protein</fullName>
    </submittedName>
</protein>
<gene>
    <name evidence="1" type="ORF">RDI58_013699</name>
</gene>